<dbReference type="PANTHER" id="PTHR36944">
    <property type="entry name" value="PROTEIN CBG02791-RELATED"/>
    <property type="match status" value="1"/>
</dbReference>
<gene>
    <name evidence="2" type="primary">Acey_s0437.g1458</name>
    <name evidence="2" type="synonym">Acey-C54G7.1</name>
    <name evidence="2" type="ORF">Y032_0437g1458</name>
</gene>
<evidence type="ECO:0000256" key="1">
    <source>
        <dbReference type="SAM" id="SignalP"/>
    </source>
</evidence>
<feature type="signal peptide" evidence="1">
    <location>
        <begin position="1"/>
        <end position="16"/>
    </location>
</feature>
<organism evidence="2 3">
    <name type="scientific">Ancylostoma ceylanicum</name>
    <dbReference type="NCBI Taxonomy" id="53326"/>
    <lineage>
        <taxon>Eukaryota</taxon>
        <taxon>Metazoa</taxon>
        <taxon>Ecdysozoa</taxon>
        <taxon>Nematoda</taxon>
        <taxon>Chromadorea</taxon>
        <taxon>Rhabditida</taxon>
        <taxon>Rhabditina</taxon>
        <taxon>Rhabditomorpha</taxon>
        <taxon>Strongyloidea</taxon>
        <taxon>Ancylostomatidae</taxon>
        <taxon>Ancylostomatinae</taxon>
        <taxon>Ancylostoma</taxon>
    </lineage>
</organism>
<proteinExistence type="predicted"/>
<accession>A0A016WZB0</accession>
<dbReference type="OrthoDB" id="5773441at2759"/>
<reference evidence="3" key="1">
    <citation type="journal article" date="2015" name="Nat. Genet.">
        <title>The genome and transcriptome of the zoonotic hookworm Ancylostoma ceylanicum identify infection-specific gene families.</title>
        <authorList>
            <person name="Schwarz E.M."/>
            <person name="Hu Y."/>
            <person name="Antoshechkin I."/>
            <person name="Miller M.M."/>
            <person name="Sternberg P.W."/>
            <person name="Aroian R.V."/>
        </authorList>
    </citation>
    <scope>NUCLEOTIDE SEQUENCE</scope>
    <source>
        <strain evidence="3">HY135</strain>
    </source>
</reference>
<dbReference type="PANTHER" id="PTHR36944:SF2">
    <property type="entry name" value="CPG4 DOMAIN-CONTAINING PROTEIN"/>
    <property type="match status" value="1"/>
</dbReference>
<evidence type="ECO:0000313" key="2">
    <source>
        <dbReference type="EMBL" id="EYC45154.1"/>
    </source>
</evidence>
<evidence type="ECO:0000313" key="3">
    <source>
        <dbReference type="Proteomes" id="UP000024635"/>
    </source>
</evidence>
<sequence length="263" mass="29759">MVNCYLLIWLISSVIAQPQPCFLKCKDNYMNGMQNALTQLPSDWSIDMVTPLHALLSQNSHQTQLLLKMDSVCRLSAIYQRCLGVCPENPAKRILLNGQKAWNIICHDFRNDSDFRESIMPCWSSMGMTLTNHCTSMAQILQAEIIELMESGLHNLQQSMDALCRSVYSYDKCFVAKNYETCGPKAGKFLVKLTHQTSHALVELLDEVLGLTELPGSCLDWLSQKYLVESRPRGIAKRMKNGDWTSITSLSFAIFLTRSLLLP</sequence>
<evidence type="ECO:0008006" key="4">
    <source>
        <dbReference type="Google" id="ProtNLM"/>
    </source>
</evidence>
<dbReference type="Proteomes" id="UP000024635">
    <property type="component" value="Unassembled WGS sequence"/>
</dbReference>
<protein>
    <recommendedName>
        <fullName evidence="4">Chondroitin proteoglycan 4 domain-containing protein</fullName>
    </recommendedName>
</protein>
<name>A0A016WZB0_9BILA</name>
<comment type="caution">
    <text evidence="2">The sequence shown here is derived from an EMBL/GenBank/DDBJ whole genome shotgun (WGS) entry which is preliminary data.</text>
</comment>
<dbReference type="EMBL" id="JARK01000037">
    <property type="protein sequence ID" value="EYC45154.1"/>
    <property type="molecule type" value="Genomic_DNA"/>
</dbReference>
<keyword evidence="3" id="KW-1185">Reference proteome</keyword>
<dbReference type="AlphaFoldDB" id="A0A016WZB0"/>
<keyword evidence="1" id="KW-0732">Signal</keyword>
<feature type="chain" id="PRO_5001491334" description="Chondroitin proteoglycan 4 domain-containing protein" evidence="1">
    <location>
        <begin position="17"/>
        <end position="263"/>
    </location>
</feature>